<dbReference type="EMBL" id="BAAASZ010000020">
    <property type="protein sequence ID" value="GAA2443309.1"/>
    <property type="molecule type" value="Genomic_DNA"/>
</dbReference>
<reference evidence="2 3" key="1">
    <citation type="journal article" date="2019" name="Int. J. Syst. Evol. Microbiol.">
        <title>The Global Catalogue of Microorganisms (GCM) 10K type strain sequencing project: providing services to taxonomists for standard genome sequencing and annotation.</title>
        <authorList>
            <consortium name="The Broad Institute Genomics Platform"/>
            <consortium name="The Broad Institute Genome Sequencing Center for Infectious Disease"/>
            <person name="Wu L."/>
            <person name="Ma J."/>
        </authorList>
    </citation>
    <scope>NUCLEOTIDE SEQUENCE [LARGE SCALE GENOMIC DNA]</scope>
    <source>
        <strain evidence="2 3">JCM 6305</strain>
    </source>
</reference>
<evidence type="ECO:0000256" key="1">
    <source>
        <dbReference type="SAM" id="MobiDB-lite"/>
    </source>
</evidence>
<feature type="compositionally biased region" description="Pro residues" evidence="1">
    <location>
        <begin position="24"/>
        <end position="37"/>
    </location>
</feature>
<organism evidence="2 3">
    <name type="scientific">Streptomyces macrosporus</name>
    <dbReference type="NCBI Taxonomy" id="44032"/>
    <lineage>
        <taxon>Bacteria</taxon>
        <taxon>Bacillati</taxon>
        <taxon>Actinomycetota</taxon>
        <taxon>Actinomycetes</taxon>
        <taxon>Kitasatosporales</taxon>
        <taxon>Streptomycetaceae</taxon>
        <taxon>Streptomyces</taxon>
    </lineage>
</organism>
<evidence type="ECO:0000313" key="3">
    <source>
        <dbReference type="Proteomes" id="UP001501638"/>
    </source>
</evidence>
<protein>
    <submittedName>
        <fullName evidence="2">Uncharacterized protein</fullName>
    </submittedName>
</protein>
<sequence length="115" mass="11791">MGSAALARSGCRGAGILVGVSEPAPLPDAPEPPPEGRPPVLCRMCGRPLRDRQARLWGLGPECREKLAVRSAPRTAGWDVAQETLPGLEPGDTADCGGTASPERSAGGGDAPRRA</sequence>
<keyword evidence="3" id="KW-1185">Reference proteome</keyword>
<accession>A0ABN3JXL5</accession>
<name>A0ABN3JXL5_9ACTN</name>
<proteinExistence type="predicted"/>
<feature type="region of interest" description="Disordered" evidence="1">
    <location>
        <begin position="18"/>
        <end position="39"/>
    </location>
</feature>
<dbReference type="Proteomes" id="UP001501638">
    <property type="component" value="Unassembled WGS sequence"/>
</dbReference>
<dbReference type="InterPro" id="IPR046053">
    <property type="entry name" value="DUF6011"/>
</dbReference>
<comment type="caution">
    <text evidence="2">The sequence shown here is derived from an EMBL/GenBank/DDBJ whole genome shotgun (WGS) entry which is preliminary data.</text>
</comment>
<feature type="compositionally biased region" description="Gly residues" evidence="1">
    <location>
        <begin position="106"/>
        <end position="115"/>
    </location>
</feature>
<gene>
    <name evidence="2" type="ORF">GCM10010405_28550</name>
</gene>
<evidence type="ECO:0000313" key="2">
    <source>
        <dbReference type="EMBL" id="GAA2443309.1"/>
    </source>
</evidence>
<dbReference type="Pfam" id="PF19474">
    <property type="entry name" value="DUF6011"/>
    <property type="match status" value="1"/>
</dbReference>
<feature type="region of interest" description="Disordered" evidence="1">
    <location>
        <begin position="73"/>
        <end position="115"/>
    </location>
</feature>